<dbReference type="SUPFAM" id="SSF88659">
    <property type="entry name" value="Sigma3 and sigma4 domains of RNA polymerase sigma factors"/>
    <property type="match status" value="1"/>
</dbReference>
<accession>A0A1S8DGC7</accession>
<dbReference type="PANTHER" id="PTHR43133:SF63">
    <property type="entry name" value="RNA POLYMERASE SIGMA FACTOR FECI-RELATED"/>
    <property type="match status" value="1"/>
</dbReference>
<dbReference type="RefSeq" id="WP_083726336.1">
    <property type="nucleotide sequence ID" value="NZ_FOUD01000021.1"/>
</dbReference>
<keyword evidence="8" id="KW-1185">Reference proteome</keyword>
<protein>
    <submittedName>
        <fullName evidence="7">RNA polymerase subunit sigma</fullName>
    </submittedName>
</protein>
<name>A0A1S8DGC7_9GAMM</name>
<dbReference type="GO" id="GO:0006352">
    <property type="term" value="P:DNA-templated transcription initiation"/>
    <property type="evidence" value="ECO:0007669"/>
    <property type="project" value="InterPro"/>
</dbReference>
<dbReference type="InterPro" id="IPR039425">
    <property type="entry name" value="RNA_pol_sigma-70-like"/>
</dbReference>
<dbReference type="Gene3D" id="1.10.1740.10">
    <property type="match status" value="1"/>
</dbReference>
<evidence type="ECO:0000259" key="5">
    <source>
        <dbReference type="Pfam" id="PF04542"/>
    </source>
</evidence>
<comment type="similarity">
    <text evidence="1">Belongs to the sigma-70 factor family. ECF subfamily.</text>
</comment>
<organism evidence="7 8">
    <name type="scientific">Halopseudomonas pachastrellae</name>
    <dbReference type="NCBI Taxonomy" id="254161"/>
    <lineage>
        <taxon>Bacteria</taxon>
        <taxon>Pseudomonadati</taxon>
        <taxon>Pseudomonadota</taxon>
        <taxon>Gammaproteobacteria</taxon>
        <taxon>Pseudomonadales</taxon>
        <taxon>Pseudomonadaceae</taxon>
        <taxon>Halopseudomonas</taxon>
    </lineage>
</organism>
<keyword evidence="2" id="KW-0805">Transcription regulation</keyword>
<evidence type="ECO:0000313" key="8">
    <source>
        <dbReference type="Proteomes" id="UP000242847"/>
    </source>
</evidence>
<dbReference type="FunFam" id="1.10.1740.10:FF:000009">
    <property type="entry name" value="RNA polymerase sigma factor"/>
    <property type="match status" value="1"/>
</dbReference>
<dbReference type="Pfam" id="PF04542">
    <property type="entry name" value="Sigma70_r2"/>
    <property type="match status" value="1"/>
</dbReference>
<dbReference type="AlphaFoldDB" id="A0A1S8DGC7"/>
<evidence type="ECO:0000256" key="3">
    <source>
        <dbReference type="ARBA" id="ARBA00023082"/>
    </source>
</evidence>
<reference evidence="7 8" key="1">
    <citation type="submission" date="2017-01" db="EMBL/GenBank/DDBJ databases">
        <title>Draft genome sequence of Pseudomonas pachastrellae type strain CCUG 46540T from a deep sea.</title>
        <authorList>
            <person name="Gomila M."/>
            <person name="Mulet M."/>
            <person name="Lalucat J."/>
            <person name="Garcia-Valdes E."/>
        </authorList>
    </citation>
    <scope>NUCLEOTIDE SEQUENCE [LARGE SCALE GENOMIC DNA]</scope>
    <source>
        <strain evidence="7 8">CCUG 46540</strain>
    </source>
</reference>
<keyword evidence="4" id="KW-0804">Transcription</keyword>
<dbReference type="SUPFAM" id="SSF88946">
    <property type="entry name" value="Sigma2 domain of RNA polymerase sigma factors"/>
    <property type="match status" value="1"/>
</dbReference>
<dbReference type="PANTHER" id="PTHR43133">
    <property type="entry name" value="RNA POLYMERASE ECF-TYPE SIGMA FACTO"/>
    <property type="match status" value="1"/>
</dbReference>
<sequence length="171" mass="19625">MSYPDSSSFVSVEALYTRHNNWLRTWLRQKLGCPQQAADLAQDTFVRVLLRRDPITNSAPRALLSTIARGLVIDHWRRSALERAWLEALAQIPEAYYPSAEQQQITMQSLERIARLLDGLKPRSRNAFLLHQLAGLSYPEIAARLQVSTRTIERDVAAALLQCYRACYEER</sequence>
<gene>
    <name evidence="7" type="ORF">BXT89_07660</name>
</gene>
<evidence type="ECO:0000256" key="1">
    <source>
        <dbReference type="ARBA" id="ARBA00010641"/>
    </source>
</evidence>
<comment type="caution">
    <text evidence="7">The sequence shown here is derived from an EMBL/GenBank/DDBJ whole genome shotgun (WGS) entry which is preliminary data.</text>
</comment>
<dbReference type="InterPro" id="IPR013325">
    <property type="entry name" value="RNA_pol_sigma_r2"/>
</dbReference>
<feature type="domain" description="RNA polymerase sigma-70 region 2" evidence="5">
    <location>
        <begin position="15"/>
        <end position="79"/>
    </location>
</feature>
<dbReference type="InterPro" id="IPR013324">
    <property type="entry name" value="RNA_pol_sigma_r3/r4-like"/>
</dbReference>
<evidence type="ECO:0000256" key="4">
    <source>
        <dbReference type="ARBA" id="ARBA00023163"/>
    </source>
</evidence>
<dbReference type="GO" id="GO:0003677">
    <property type="term" value="F:DNA binding"/>
    <property type="evidence" value="ECO:0007669"/>
    <property type="project" value="InterPro"/>
</dbReference>
<dbReference type="NCBIfam" id="NF009180">
    <property type="entry name" value="PRK12528.1"/>
    <property type="match status" value="1"/>
</dbReference>
<dbReference type="GO" id="GO:0016987">
    <property type="term" value="F:sigma factor activity"/>
    <property type="evidence" value="ECO:0007669"/>
    <property type="project" value="UniProtKB-KW"/>
</dbReference>
<evidence type="ECO:0000313" key="7">
    <source>
        <dbReference type="EMBL" id="ONM44454.1"/>
    </source>
</evidence>
<dbReference type="InterPro" id="IPR014284">
    <property type="entry name" value="RNA_pol_sigma-70_dom"/>
</dbReference>
<dbReference type="InterPro" id="IPR013249">
    <property type="entry name" value="RNA_pol_sigma70_r4_t2"/>
</dbReference>
<evidence type="ECO:0000259" key="6">
    <source>
        <dbReference type="Pfam" id="PF08281"/>
    </source>
</evidence>
<dbReference type="OrthoDB" id="9797134at2"/>
<dbReference type="Proteomes" id="UP000242847">
    <property type="component" value="Unassembled WGS sequence"/>
</dbReference>
<dbReference type="STRING" id="254161.SAMN05216256_12133"/>
<evidence type="ECO:0000256" key="2">
    <source>
        <dbReference type="ARBA" id="ARBA00023015"/>
    </source>
</evidence>
<dbReference type="InterPro" id="IPR007627">
    <property type="entry name" value="RNA_pol_sigma70_r2"/>
</dbReference>
<dbReference type="NCBIfam" id="TIGR02937">
    <property type="entry name" value="sigma70-ECF"/>
    <property type="match status" value="1"/>
</dbReference>
<proteinExistence type="inferred from homology"/>
<dbReference type="Pfam" id="PF08281">
    <property type="entry name" value="Sigma70_r4_2"/>
    <property type="match status" value="1"/>
</dbReference>
<dbReference type="InterPro" id="IPR036388">
    <property type="entry name" value="WH-like_DNA-bd_sf"/>
</dbReference>
<feature type="domain" description="RNA polymerase sigma factor 70 region 4 type 2" evidence="6">
    <location>
        <begin position="111"/>
        <end position="163"/>
    </location>
</feature>
<dbReference type="EMBL" id="MUBC01000013">
    <property type="protein sequence ID" value="ONM44454.1"/>
    <property type="molecule type" value="Genomic_DNA"/>
</dbReference>
<dbReference type="Gene3D" id="1.10.10.10">
    <property type="entry name" value="Winged helix-like DNA-binding domain superfamily/Winged helix DNA-binding domain"/>
    <property type="match status" value="1"/>
</dbReference>
<keyword evidence="3" id="KW-0731">Sigma factor</keyword>